<dbReference type="GO" id="GO:0006813">
    <property type="term" value="P:potassium ion transport"/>
    <property type="evidence" value="ECO:0007669"/>
    <property type="project" value="InterPro"/>
</dbReference>
<reference evidence="4 5" key="1">
    <citation type="submission" date="2020-08" db="EMBL/GenBank/DDBJ databases">
        <title>Genomic Encyclopedia of Type Strains, Phase IV (KMG-IV): sequencing the most valuable type-strain genomes for metagenomic binning, comparative biology and taxonomic classification.</title>
        <authorList>
            <person name="Goeker M."/>
        </authorList>
    </citation>
    <scope>NUCLEOTIDE SEQUENCE [LARGE SCALE GENOMIC DNA]</scope>
    <source>
        <strain evidence="4 5">DSM 27244</strain>
    </source>
</reference>
<dbReference type="PANTHER" id="PTHR43833:SF9">
    <property type="entry name" value="POTASSIUM CHANNEL PROTEIN YUGO-RELATED"/>
    <property type="match status" value="1"/>
</dbReference>
<evidence type="ECO:0000256" key="2">
    <source>
        <dbReference type="SAM" id="Phobius"/>
    </source>
</evidence>
<gene>
    <name evidence="4" type="ORF">FHR19_001809</name>
</gene>
<evidence type="ECO:0000313" key="5">
    <source>
        <dbReference type="Proteomes" id="UP000557739"/>
    </source>
</evidence>
<dbReference type="InterPro" id="IPR036291">
    <property type="entry name" value="NAD(P)-bd_dom_sf"/>
</dbReference>
<keyword evidence="2" id="KW-0472">Membrane</keyword>
<dbReference type="EMBL" id="JACIJJ010000002">
    <property type="protein sequence ID" value="MBB5698464.1"/>
    <property type="molecule type" value="Genomic_DNA"/>
</dbReference>
<feature type="transmembrane region" description="Helical" evidence="2">
    <location>
        <begin position="88"/>
        <end position="110"/>
    </location>
</feature>
<dbReference type="RefSeq" id="WP_184027168.1">
    <property type="nucleotide sequence ID" value="NZ_JACIJJ010000002.1"/>
</dbReference>
<keyword evidence="2" id="KW-0812">Transmembrane</keyword>
<dbReference type="PROSITE" id="PS51201">
    <property type="entry name" value="RCK_N"/>
    <property type="match status" value="1"/>
</dbReference>
<proteinExistence type="predicted"/>
<evidence type="ECO:0000259" key="3">
    <source>
        <dbReference type="PROSITE" id="PS51201"/>
    </source>
</evidence>
<dbReference type="PANTHER" id="PTHR43833">
    <property type="entry name" value="POTASSIUM CHANNEL PROTEIN 2-RELATED-RELATED"/>
    <property type="match status" value="1"/>
</dbReference>
<dbReference type="InterPro" id="IPR003148">
    <property type="entry name" value="RCK_N"/>
</dbReference>
<dbReference type="Gene3D" id="1.10.287.70">
    <property type="match status" value="1"/>
</dbReference>
<accession>A0A7W9AQF8</accession>
<name>A0A7W9AQF8_9SPHN</name>
<comment type="caution">
    <text evidence="4">The sequence shown here is derived from an EMBL/GenBank/DDBJ whole genome shotgun (WGS) entry which is preliminary data.</text>
</comment>
<dbReference type="SUPFAM" id="SSF81324">
    <property type="entry name" value="Voltage-gated potassium channels"/>
    <property type="match status" value="1"/>
</dbReference>
<keyword evidence="2" id="KW-1133">Transmembrane helix</keyword>
<sequence>MRGRITAGTLFRKSRRPVWLSISWRVAAVLGLLAIAIGVHWLDRDGLRDNYDGKISFVDVVYFTFISITTTGYGDIAPVTERARLFDALIVTPIRVFVVLLFIGTTYDFVLKRTWEKWRMARIQRELTGHIVVAGFGQTGSEAVDELIARGRDAATIVVVDGSAERLAVAEALGCAIMVGDATRDRTLIDLRIADACSLIVAAGRDDTSILITLTARHLAPDLPISVIVKAEDNEVPARAAGATTVINPVSFAGLLLASSCSGSHVADYMMDLASYDGRVQLAERAARAEEIGQPLSSIRTGLGVRIYRGGKPFGFFDDEAAAIQPGDVIVEIVAHRGIAG</sequence>
<keyword evidence="5" id="KW-1185">Reference proteome</keyword>
<keyword evidence="4" id="KW-0407">Ion channel</keyword>
<evidence type="ECO:0000313" key="4">
    <source>
        <dbReference type="EMBL" id="MBB5698464.1"/>
    </source>
</evidence>
<organism evidence="4 5">
    <name type="scientific">Sphingomonas yantingensis</name>
    <dbReference type="NCBI Taxonomy" id="1241761"/>
    <lineage>
        <taxon>Bacteria</taxon>
        <taxon>Pseudomonadati</taxon>
        <taxon>Pseudomonadota</taxon>
        <taxon>Alphaproteobacteria</taxon>
        <taxon>Sphingomonadales</taxon>
        <taxon>Sphingomonadaceae</taxon>
        <taxon>Sphingomonas</taxon>
    </lineage>
</organism>
<dbReference type="AlphaFoldDB" id="A0A7W9AQF8"/>
<comment type="subcellular location">
    <subcellularLocation>
        <location evidence="1">Cell membrane</location>
        <topology evidence="1">Multi-pass membrane protein</topology>
    </subcellularLocation>
</comment>
<dbReference type="GO" id="GO:0034220">
    <property type="term" value="P:monoatomic ion transmembrane transport"/>
    <property type="evidence" value="ECO:0007669"/>
    <property type="project" value="UniProtKB-KW"/>
</dbReference>
<feature type="domain" description="RCK N-terminal" evidence="3">
    <location>
        <begin position="128"/>
        <end position="248"/>
    </location>
</feature>
<dbReference type="InterPro" id="IPR050721">
    <property type="entry name" value="Trk_Ktr_HKT_K-transport"/>
</dbReference>
<feature type="transmembrane region" description="Helical" evidence="2">
    <location>
        <begin position="22"/>
        <end position="42"/>
    </location>
</feature>
<dbReference type="Gene3D" id="3.40.50.720">
    <property type="entry name" value="NAD(P)-binding Rossmann-like Domain"/>
    <property type="match status" value="1"/>
</dbReference>
<keyword evidence="4" id="KW-0406">Ion transport</keyword>
<evidence type="ECO:0000256" key="1">
    <source>
        <dbReference type="ARBA" id="ARBA00004651"/>
    </source>
</evidence>
<dbReference type="Pfam" id="PF07885">
    <property type="entry name" value="Ion_trans_2"/>
    <property type="match status" value="1"/>
</dbReference>
<keyword evidence="4" id="KW-0813">Transport</keyword>
<dbReference type="GO" id="GO:0005886">
    <property type="term" value="C:plasma membrane"/>
    <property type="evidence" value="ECO:0007669"/>
    <property type="project" value="UniProtKB-SubCell"/>
</dbReference>
<dbReference type="Pfam" id="PF02254">
    <property type="entry name" value="TrkA_N"/>
    <property type="match status" value="1"/>
</dbReference>
<protein>
    <submittedName>
        <fullName evidence="4">Voltage-gated potassium channel</fullName>
    </submittedName>
</protein>
<dbReference type="InterPro" id="IPR013099">
    <property type="entry name" value="K_chnl_dom"/>
</dbReference>
<dbReference type="Proteomes" id="UP000557739">
    <property type="component" value="Unassembled WGS sequence"/>
</dbReference>
<dbReference type="SUPFAM" id="SSF51735">
    <property type="entry name" value="NAD(P)-binding Rossmann-fold domains"/>
    <property type="match status" value="1"/>
</dbReference>